<dbReference type="Proteomes" id="UP000235589">
    <property type="component" value="Chromosome"/>
</dbReference>
<evidence type="ECO:0000313" key="2">
    <source>
        <dbReference type="Proteomes" id="UP000235589"/>
    </source>
</evidence>
<keyword evidence="2" id="KW-1185">Reference proteome</keyword>
<dbReference type="Gene3D" id="3.40.50.450">
    <property type="match status" value="1"/>
</dbReference>
<sequence length="147" mass="17310">MSEKSCCFCGHRFVFQNINDKVREIITDLVENKGVTVFYTGHMGDFDELCESIVRNLKSCHRNIKIYWVIPYYMKRINANKEQYSILFDEIISPDFGDVHYKQAIKMRNQWLVDNSDIIICYVKQDGGAYKTKKYAEKTNIQIINCV</sequence>
<dbReference type="SUPFAM" id="SSF102405">
    <property type="entry name" value="MCP/YpsA-like"/>
    <property type="match status" value="1"/>
</dbReference>
<dbReference type="AlphaFoldDB" id="A0A2K9P3F0"/>
<accession>A0A2K9P3F0</accession>
<dbReference type="RefSeq" id="WP_102365402.1">
    <property type="nucleotide sequence ID" value="NZ_CP020991.1"/>
</dbReference>
<protein>
    <recommendedName>
        <fullName evidence="3">DUF1273 domain-containing protein</fullName>
    </recommendedName>
</protein>
<dbReference type="EMBL" id="CP020991">
    <property type="protein sequence ID" value="AUO19178.1"/>
    <property type="molecule type" value="Genomic_DNA"/>
</dbReference>
<organism evidence="1 2">
    <name type="scientific">Monoglobus pectinilyticus</name>
    <dbReference type="NCBI Taxonomy" id="1981510"/>
    <lineage>
        <taxon>Bacteria</taxon>
        <taxon>Bacillati</taxon>
        <taxon>Bacillota</taxon>
        <taxon>Clostridia</taxon>
        <taxon>Monoglobales</taxon>
        <taxon>Monoglobaceae</taxon>
        <taxon>Monoglobus</taxon>
    </lineage>
</organism>
<dbReference type="KEGG" id="mpec:B9O19_01009"/>
<name>A0A2K9P3F0_9FIRM</name>
<evidence type="ECO:0008006" key="3">
    <source>
        <dbReference type="Google" id="ProtNLM"/>
    </source>
</evidence>
<dbReference type="OrthoDB" id="1970351at2"/>
<evidence type="ECO:0000313" key="1">
    <source>
        <dbReference type="EMBL" id="AUO19178.1"/>
    </source>
</evidence>
<reference evidence="1 2" key="1">
    <citation type="submission" date="2017-04" db="EMBL/GenBank/DDBJ databases">
        <title>Monoglobus pectinilyticus 14 draft genome.</title>
        <authorList>
            <person name="Kim C."/>
            <person name="Rosendale D.I."/>
            <person name="Kelly W.J."/>
            <person name="Tannock G.W."/>
            <person name="Patchett M.L."/>
            <person name="Jordens J.Z."/>
        </authorList>
    </citation>
    <scope>NUCLEOTIDE SEQUENCE [LARGE SCALE GENOMIC DNA]</scope>
    <source>
        <strain evidence="1 2">14</strain>
    </source>
</reference>
<dbReference type="GeneID" id="98062423"/>
<gene>
    <name evidence="1" type="ORF">B9O19_01009</name>
</gene>
<dbReference type="InterPro" id="IPR010697">
    <property type="entry name" value="YspA"/>
</dbReference>
<dbReference type="Pfam" id="PF06908">
    <property type="entry name" value="YpsA"/>
    <property type="match status" value="1"/>
</dbReference>
<proteinExistence type="predicted"/>